<dbReference type="OrthoDB" id="4487429at2759"/>
<keyword evidence="2" id="KW-1185">Reference proteome</keyword>
<accession>A0A6A5UA83</accession>
<organism evidence="1 2">
    <name type="scientific">Byssothecium circinans</name>
    <dbReference type="NCBI Taxonomy" id="147558"/>
    <lineage>
        <taxon>Eukaryota</taxon>
        <taxon>Fungi</taxon>
        <taxon>Dikarya</taxon>
        <taxon>Ascomycota</taxon>
        <taxon>Pezizomycotina</taxon>
        <taxon>Dothideomycetes</taxon>
        <taxon>Pleosporomycetidae</taxon>
        <taxon>Pleosporales</taxon>
        <taxon>Massarineae</taxon>
        <taxon>Massarinaceae</taxon>
        <taxon>Byssothecium</taxon>
    </lineage>
</organism>
<dbReference type="EMBL" id="ML976980">
    <property type="protein sequence ID" value="KAF1961811.1"/>
    <property type="molecule type" value="Genomic_DNA"/>
</dbReference>
<sequence length="240" mass="27578">MDKLFGYFQSTSSQPSAGSARLTGAAPRDVYICDPTPVYEICKDLTRRIRFETPTVTIYGYPSRGGIIMLEDASPADLEFMALDRMDPIMFRHEDPKDEDAFCQRLLLLGAKWWDSMARFILLNSEDVDRGELDESDEPEPTKRERHWVSVAWPSTGGFVVSEFDTNMWCVEVEKELVPDDVTRLRLCTSMDEKAQMLKDRFLGKVWGRVEDYRGNAFIGCWGQKRTGEVGEFQKTWSDI</sequence>
<name>A0A6A5UA83_9PLEO</name>
<dbReference type="Proteomes" id="UP000800035">
    <property type="component" value="Unassembled WGS sequence"/>
</dbReference>
<reference evidence="1" key="1">
    <citation type="journal article" date="2020" name="Stud. Mycol.">
        <title>101 Dothideomycetes genomes: a test case for predicting lifestyles and emergence of pathogens.</title>
        <authorList>
            <person name="Haridas S."/>
            <person name="Albert R."/>
            <person name="Binder M."/>
            <person name="Bloem J."/>
            <person name="Labutti K."/>
            <person name="Salamov A."/>
            <person name="Andreopoulos B."/>
            <person name="Baker S."/>
            <person name="Barry K."/>
            <person name="Bills G."/>
            <person name="Bluhm B."/>
            <person name="Cannon C."/>
            <person name="Castanera R."/>
            <person name="Culley D."/>
            <person name="Daum C."/>
            <person name="Ezra D."/>
            <person name="Gonzalez J."/>
            <person name="Henrissat B."/>
            <person name="Kuo A."/>
            <person name="Liang C."/>
            <person name="Lipzen A."/>
            <person name="Lutzoni F."/>
            <person name="Magnuson J."/>
            <person name="Mondo S."/>
            <person name="Nolan M."/>
            <person name="Ohm R."/>
            <person name="Pangilinan J."/>
            <person name="Park H.-J."/>
            <person name="Ramirez L."/>
            <person name="Alfaro M."/>
            <person name="Sun H."/>
            <person name="Tritt A."/>
            <person name="Yoshinaga Y."/>
            <person name="Zwiers L.-H."/>
            <person name="Turgeon B."/>
            <person name="Goodwin S."/>
            <person name="Spatafora J."/>
            <person name="Crous P."/>
            <person name="Grigoriev I."/>
        </authorList>
    </citation>
    <scope>NUCLEOTIDE SEQUENCE</scope>
    <source>
        <strain evidence="1">CBS 675.92</strain>
    </source>
</reference>
<proteinExistence type="predicted"/>
<gene>
    <name evidence="1" type="ORF">CC80DRAFT_488217</name>
</gene>
<evidence type="ECO:0000313" key="1">
    <source>
        <dbReference type="EMBL" id="KAF1961811.1"/>
    </source>
</evidence>
<protein>
    <submittedName>
        <fullName evidence="1">Uncharacterized protein</fullName>
    </submittedName>
</protein>
<dbReference type="AlphaFoldDB" id="A0A6A5UA83"/>
<evidence type="ECO:0000313" key="2">
    <source>
        <dbReference type="Proteomes" id="UP000800035"/>
    </source>
</evidence>